<protein>
    <submittedName>
        <fullName evidence="2">PD-(D/E)XK nuclease family protein</fullName>
    </submittedName>
</protein>
<dbReference type="InterPro" id="IPR011604">
    <property type="entry name" value="PDDEXK-like_dom_sf"/>
</dbReference>
<dbReference type="InterPro" id="IPR038726">
    <property type="entry name" value="PDDEXK_AddAB-type"/>
</dbReference>
<dbReference type="EMBL" id="JAENIK010000013">
    <property type="protein sequence ID" value="MBK1818277.1"/>
    <property type="molecule type" value="Genomic_DNA"/>
</dbReference>
<evidence type="ECO:0000313" key="3">
    <source>
        <dbReference type="Proteomes" id="UP000600139"/>
    </source>
</evidence>
<sequence>MIAVLTEAAVAADPDDGFRLPEHISPTAAKSYLSCGLRFYFERVVCLRKKTPVSLHLGKAVHAALQAFHLARWRGTDDSPQTVAAEFERVFSSLETSGGPVNFRDEDHREKTRLDGLRIIAAYLDSPESLQGMPRAVEVVLKEEIPGLSVPLTGALDLVEDDFVPVDFKSASAKPDKAAAAFEHEIQLVSYQLLLEVATGETPPSLDLVFLVKTKSAQVIRIKSPPADKHRKRRVIALLETAVIGIAEGRFHPQIGMSCAWCPFRNECAAWSPVSVIPERRAA</sequence>
<organism evidence="2 3">
    <name type="scientific">Luteolibacter yonseiensis</name>
    <dbReference type="NCBI Taxonomy" id="1144680"/>
    <lineage>
        <taxon>Bacteria</taxon>
        <taxon>Pseudomonadati</taxon>
        <taxon>Verrucomicrobiota</taxon>
        <taxon>Verrucomicrobiia</taxon>
        <taxon>Verrucomicrobiales</taxon>
        <taxon>Verrucomicrobiaceae</taxon>
        <taxon>Luteolibacter</taxon>
    </lineage>
</organism>
<dbReference type="Pfam" id="PF12705">
    <property type="entry name" value="PDDEXK_1"/>
    <property type="match status" value="1"/>
</dbReference>
<gene>
    <name evidence="2" type="ORF">JIN84_21830</name>
</gene>
<dbReference type="Gene3D" id="3.90.320.10">
    <property type="match status" value="1"/>
</dbReference>
<reference evidence="2" key="1">
    <citation type="submission" date="2021-01" db="EMBL/GenBank/DDBJ databases">
        <title>Modified the classification status of verrucomicrobia.</title>
        <authorList>
            <person name="Feng X."/>
        </authorList>
    </citation>
    <scope>NUCLEOTIDE SEQUENCE</scope>
    <source>
        <strain evidence="2">JCM 18052</strain>
    </source>
</reference>
<dbReference type="Proteomes" id="UP000600139">
    <property type="component" value="Unassembled WGS sequence"/>
</dbReference>
<accession>A0A934R763</accession>
<name>A0A934R763_9BACT</name>
<keyword evidence="3" id="KW-1185">Reference proteome</keyword>
<dbReference type="RefSeq" id="WP_200353226.1">
    <property type="nucleotide sequence ID" value="NZ_BAABHZ010000002.1"/>
</dbReference>
<comment type="caution">
    <text evidence="2">The sequence shown here is derived from an EMBL/GenBank/DDBJ whole genome shotgun (WGS) entry which is preliminary data.</text>
</comment>
<evidence type="ECO:0000313" key="2">
    <source>
        <dbReference type="EMBL" id="MBK1818277.1"/>
    </source>
</evidence>
<proteinExistence type="predicted"/>
<dbReference type="AlphaFoldDB" id="A0A934R763"/>
<evidence type="ECO:0000259" key="1">
    <source>
        <dbReference type="Pfam" id="PF12705"/>
    </source>
</evidence>
<feature type="domain" description="PD-(D/E)XK endonuclease-like" evidence="1">
    <location>
        <begin position="23"/>
        <end position="268"/>
    </location>
</feature>